<keyword evidence="4 7" id="KW-0442">Lipid degradation</keyword>
<dbReference type="Gene3D" id="3.40.50.1820">
    <property type="entry name" value="alpha/beta hydrolase"/>
    <property type="match status" value="1"/>
</dbReference>
<dbReference type="InterPro" id="IPR029058">
    <property type="entry name" value="AB_hydrolase_fold"/>
</dbReference>
<evidence type="ECO:0000259" key="10">
    <source>
        <dbReference type="Pfam" id="PF04083"/>
    </source>
</evidence>
<feature type="active site" description="Charge relay system" evidence="8">
    <location>
        <position position="403"/>
    </location>
</feature>
<dbReference type="InterPro" id="IPR006693">
    <property type="entry name" value="AB_hydrolase_lipase"/>
</dbReference>
<evidence type="ECO:0000256" key="2">
    <source>
        <dbReference type="ARBA" id="ARBA00022729"/>
    </source>
</evidence>
<dbReference type="GeneID" id="105362736"/>
<evidence type="ECO:0000256" key="6">
    <source>
        <dbReference type="ARBA" id="ARBA00023180"/>
    </source>
</evidence>
<dbReference type="GO" id="GO:0016788">
    <property type="term" value="F:hydrolase activity, acting on ester bonds"/>
    <property type="evidence" value="ECO:0007669"/>
    <property type="project" value="InterPro"/>
</dbReference>
<feature type="active site" description="Nucleophile" evidence="8">
    <location>
        <position position="198"/>
    </location>
</feature>
<evidence type="ECO:0000256" key="7">
    <source>
        <dbReference type="PIRNR" id="PIRNR000862"/>
    </source>
</evidence>
<evidence type="ECO:0000256" key="5">
    <source>
        <dbReference type="ARBA" id="ARBA00023098"/>
    </source>
</evidence>
<name>A0AAJ7DW26_9HYME</name>
<keyword evidence="6" id="KW-0325">Glycoprotein</keyword>
<proteinExistence type="inferred from homology"/>
<keyword evidence="11" id="KW-1185">Reference proteome</keyword>
<dbReference type="KEGG" id="csol:105362736"/>
<evidence type="ECO:0000256" key="8">
    <source>
        <dbReference type="PIRSR" id="PIRSR000862-1"/>
    </source>
</evidence>
<dbReference type="InterPro" id="IPR025483">
    <property type="entry name" value="Lipase_euk"/>
</dbReference>
<feature type="active site" description="Charge relay system" evidence="8">
    <location>
        <position position="372"/>
    </location>
</feature>
<evidence type="ECO:0000256" key="3">
    <source>
        <dbReference type="ARBA" id="ARBA00022801"/>
    </source>
</evidence>
<evidence type="ECO:0000256" key="4">
    <source>
        <dbReference type="ARBA" id="ARBA00022963"/>
    </source>
</evidence>
<dbReference type="FunFam" id="3.40.50.1820:FF:000021">
    <property type="entry name" value="Lipase"/>
    <property type="match status" value="1"/>
</dbReference>
<sequence>MAKVTLLMTFCLGAFVVTLTLATDNLQDFNNLNISSFNLPNHTIIKQLLDVHGNNLYIDDSIVEFVSHYGYRIESHTIETNDGYILQLHRITGNKTNPNPKGKPAVLLQHGLLSSSIDWVITGPERALGLILADVGYDVWLGNVRGNVYSRKHRFLSVNNPDFWNFSWHEIGIHDIPAMIDYILHTTGQKKISYVGHSQGTTVFFVMTSELPAYNEKIHAMFSLAPIVYSSNMFSPILQSLSQKVNQLKYIAGLIGFYELKPSNKFFQNFKSLLCKETAVVQPMCKNLLFMIAGFDSKQLDKAKLPLILRHVPAGASVKQIIHYGQIIKTGTFRKYDYGSIGNLKRYGKVFPPSYDLKNVRVPVALHYSSNDWLANIKDVNKLYSKLPNKIGKFYVKYKKFNHIDYLFAKDVKHLLYDKILTLMSVYES</sequence>
<comment type="similarity">
    <text evidence="1 7">Belongs to the AB hydrolase superfamily. Lipase family.</text>
</comment>
<evidence type="ECO:0000313" key="12">
    <source>
        <dbReference type="RefSeq" id="XP_011498525.1"/>
    </source>
</evidence>
<reference evidence="12" key="1">
    <citation type="submission" date="2025-08" db="UniProtKB">
        <authorList>
            <consortium name="RefSeq"/>
        </authorList>
    </citation>
    <scope>IDENTIFICATION</scope>
</reference>
<evidence type="ECO:0000256" key="9">
    <source>
        <dbReference type="SAM" id="SignalP"/>
    </source>
</evidence>
<accession>A0AAJ7DW26</accession>
<keyword evidence="5" id="KW-0443">Lipid metabolism</keyword>
<protein>
    <recommendedName>
        <fullName evidence="7">Lipase</fullName>
    </recommendedName>
</protein>
<dbReference type="GO" id="GO:0016042">
    <property type="term" value="P:lipid catabolic process"/>
    <property type="evidence" value="ECO:0007669"/>
    <property type="project" value="UniProtKB-KW"/>
</dbReference>
<keyword evidence="2 9" id="KW-0732">Signal</keyword>
<dbReference type="PIRSF" id="PIRSF000862">
    <property type="entry name" value="Steryl_ester_lip"/>
    <property type="match status" value="1"/>
</dbReference>
<dbReference type="SUPFAM" id="SSF53474">
    <property type="entry name" value="alpha/beta-Hydrolases"/>
    <property type="match status" value="1"/>
</dbReference>
<dbReference type="Pfam" id="PF04083">
    <property type="entry name" value="Abhydro_lipase"/>
    <property type="match status" value="1"/>
</dbReference>
<organism evidence="11 12">
    <name type="scientific">Ceratosolen solmsi marchali</name>
    <dbReference type="NCBI Taxonomy" id="326594"/>
    <lineage>
        <taxon>Eukaryota</taxon>
        <taxon>Metazoa</taxon>
        <taxon>Ecdysozoa</taxon>
        <taxon>Arthropoda</taxon>
        <taxon>Hexapoda</taxon>
        <taxon>Insecta</taxon>
        <taxon>Pterygota</taxon>
        <taxon>Neoptera</taxon>
        <taxon>Endopterygota</taxon>
        <taxon>Hymenoptera</taxon>
        <taxon>Apocrita</taxon>
        <taxon>Proctotrupomorpha</taxon>
        <taxon>Chalcidoidea</taxon>
        <taxon>Agaonidae</taxon>
        <taxon>Agaoninae</taxon>
        <taxon>Ceratosolen</taxon>
    </lineage>
</organism>
<feature type="signal peptide" evidence="9">
    <location>
        <begin position="1"/>
        <end position="22"/>
    </location>
</feature>
<dbReference type="Proteomes" id="UP000695007">
    <property type="component" value="Unplaced"/>
</dbReference>
<feature type="domain" description="Partial AB-hydrolase lipase" evidence="10">
    <location>
        <begin position="63"/>
        <end position="122"/>
    </location>
</feature>
<dbReference type="RefSeq" id="XP_011498525.1">
    <property type="nucleotide sequence ID" value="XM_011500223.1"/>
</dbReference>
<feature type="chain" id="PRO_5042617645" description="Lipase" evidence="9">
    <location>
        <begin position="23"/>
        <end position="429"/>
    </location>
</feature>
<gene>
    <name evidence="12" type="primary">LOC105362736</name>
</gene>
<dbReference type="AlphaFoldDB" id="A0AAJ7DW26"/>
<evidence type="ECO:0000256" key="1">
    <source>
        <dbReference type="ARBA" id="ARBA00010701"/>
    </source>
</evidence>
<evidence type="ECO:0000313" key="11">
    <source>
        <dbReference type="Proteomes" id="UP000695007"/>
    </source>
</evidence>
<keyword evidence="3 7" id="KW-0378">Hydrolase</keyword>
<dbReference type="PANTHER" id="PTHR11005">
    <property type="entry name" value="LYSOSOMAL ACID LIPASE-RELATED"/>
    <property type="match status" value="1"/>
</dbReference>